<feature type="binding site" evidence="6">
    <location>
        <begin position="16"/>
        <end position="17"/>
    </location>
    <ligand>
        <name>NAD(+)</name>
        <dbReference type="ChEBI" id="CHEBI:57540"/>
    </ligand>
</feature>
<keyword evidence="12" id="KW-1185">Reference proteome</keyword>
<evidence type="ECO:0000313" key="12">
    <source>
        <dbReference type="Proteomes" id="UP000010164"/>
    </source>
</evidence>
<proteinExistence type="inferred from homology"/>
<dbReference type="NCBIfam" id="TIGR01534">
    <property type="entry name" value="GAPDH-I"/>
    <property type="match status" value="1"/>
</dbReference>
<name>L0WAN1_9GAMM</name>
<feature type="domain" description="Glyceraldehyde 3-phosphate dehydrogenase NAD(P) binding" evidence="10">
    <location>
        <begin position="7"/>
        <end position="158"/>
    </location>
</feature>
<dbReference type="InterPro" id="IPR006424">
    <property type="entry name" value="Glyceraldehyde-3-P_DH_1"/>
</dbReference>
<dbReference type="PRINTS" id="PR00078">
    <property type="entry name" value="G3PDHDRGNASE"/>
</dbReference>
<evidence type="ECO:0000256" key="6">
    <source>
        <dbReference type="PIRSR" id="PIRSR000149-3"/>
    </source>
</evidence>
<dbReference type="GO" id="GO:0016620">
    <property type="term" value="F:oxidoreductase activity, acting on the aldehyde or oxo group of donors, NAD or NADP as acceptor"/>
    <property type="evidence" value="ECO:0007669"/>
    <property type="project" value="InterPro"/>
</dbReference>
<feature type="binding site" evidence="5">
    <location>
        <begin position="216"/>
        <end position="217"/>
    </location>
    <ligand>
        <name>D-glyceraldehyde 3-phosphate</name>
        <dbReference type="ChEBI" id="CHEBI:59776"/>
    </ligand>
</feature>
<feature type="site" description="Activates thiol group during catalysis" evidence="7">
    <location>
        <position position="185"/>
    </location>
</feature>
<dbReference type="InterPro" id="IPR020829">
    <property type="entry name" value="GlycerAld_3-P_DH_cat"/>
</dbReference>
<dbReference type="InterPro" id="IPR020831">
    <property type="entry name" value="GlycerAld/Erythrose_P_DH"/>
</dbReference>
<dbReference type="PIRSF" id="PIRSF000149">
    <property type="entry name" value="GAP_DH"/>
    <property type="match status" value="1"/>
</dbReference>
<sequence>MDKENAMRIAINGFGRIGRCLVRAISEHPRGDQFELVAINDLADFQVLAHLLAFDSTHGRWPYSVHFDGNHLEIDGRRVRCLSEADPGKLPWQELKPDLVFECAGKLKQRDKLQPHLDAGAPRVLTSYPVSDADAMVVYGVNHPILDRQQRIVSNASCTTNCLAPLVDVLDQAFTIQQAQMTTIHSYTNDQNLVDKAHGDPYRARAAAVNMIPTHTGAAQAVTRVIPRLKGRLDGMAVRVPTLNVSLVDLHAVVTGPVTVEAVHEALENAAHGPLQGILAVNHLPLVSSDFNHQPYSCVVDSNHTRLLGQQLKLLAWYDNEWGFSNRMLDVALHWLKP</sequence>
<evidence type="ECO:0000256" key="1">
    <source>
        <dbReference type="ARBA" id="ARBA00007406"/>
    </source>
</evidence>
<dbReference type="PANTHER" id="PTHR43148">
    <property type="entry name" value="GLYCERALDEHYDE-3-PHOSPHATE DEHYDROGENASE 2"/>
    <property type="match status" value="1"/>
</dbReference>
<evidence type="ECO:0000256" key="7">
    <source>
        <dbReference type="PIRSR" id="PIRSR000149-4"/>
    </source>
</evidence>
<dbReference type="Gene3D" id="3.40.50.720">
    <property type="entry name" value="NAD(P)-binding Rossmann-like Domain"/>
    <property type="match status" value="1"/>
</dbReference>
<dbReference type="InterPro" id="IPR020828">
    <property type="entry name" value="GlycerAld_3-P_DH_NAD(P)-bd"/>
</dbReference>
<evidence type="ECO:0000313" key="11">
    <source>
        <dbReference type="EMBL" id="EKF72785.1"/>
    </source>
</evidence>
<protein>
    <recommendedName>
        <fullName evidence="9">Glyceraldehyde-3-phosphate dehydrogenase</fullName>
        <ecNumber evidence="9">1.2.1.-</ecNumber>
    </recommendedName>
</protein>
<organism evidence="11 12">
    <name type="scientific">Alcanivorax hongdengensis A-11-3</name>
    <dbReference type="NCBI Taxonomy" id="1177179"/>
    <lineage>
        <taxon>Bacteria</taxon>
        <taxon>Pseudomonadati</taxon>
        <taxon>Pseudomonadota</taxon>
        <taxon>Gammaproteobacteria</taxon>
        <taxon>Oceanospirillales</taxon>
        <taxon>Alcanivoracaceae</taxon>
        <taxon>Alcanivorax</taxon>
    </lineage>
</organism>
<dbReference type="SUPFAM" id="SSF51735">
    <property type="entry name" value="NAD(P)-binding Rossmann-fold domains"/>
    <property type="match status" value="1"/>
</dbReference>
<feature type="binding site" evidence="6">
    <location>
        <position position="320"/>
    </location>
    <ligand>
        <name>NAD(+)</name>
        <dbReference type="ChEBI" id="CHEBI:57540"/>
    </ligand>
</feature>
<dbReference type="CDD" id="cd18126">
    <property type="entry name" value="GAPDH_I_C"/>
    <property type="match status" value="1"/>
</dbReference>
<feature type="binding site" evidence="6">
    <location>
        <position position="41"/>
    </location>
    <ligand>
        <name>NAD(+)</name>
        <dbReference type="ChEBI" id="CHEBI:57540"/>
    </ligand>
</feature>
<dbReference type="InterPro" id="IPR020830">
    <property type="entry name" value="GlycerAld_3-P_DH_AS"/>
</dbReference>
<feature type="binding site" evidence="5">
    <location>
        <begin position="157"/>
        <end position="159"/>
    </location>
    <ligand>
        <name>D-glyceraldehyde 3-phosphate</name>
        <dbReference type="ChEBI" id="CHEBI:59776"/>
    </ligand>
</feature>
<dbReference type="Proteomes" id="UP000010164">
    <property type="component" value="Unassembled WGS sequence"/>
</dbReference>
<dbReference type="EMBL" id="AMRJ01000057">
    <property type="protein sequence ID" value="EKF72785.1"/>
    <property type="molecule type" value="Genomic_DNA"/>
</dbReference>
<evidence type="ECO:0000256" key="9">
    <source>
        <dbReference type="RuleBase" id="RU361160"/>
    </source>
</evidence>
<dbReference type="Pfam" id="PF02800">
    <property type="entry name" value="Gp_dh_C"/>
    <property type="match status" value="1"/>
</dbReference>
<dbReference type="EC" id="1.2.1.-" evidence="9"/>
<dbReference type="GO" id="GO:0051287">
    <property type="term" value="F:NAD binding"/>
    <property type="evidence" value="ECO:0007669"/>
    <property type="project" value="InterPro"/>
</dbReference>
<evidence type="ECO:0000256" key="5">
    <source>
        <dbReference type="PIRSR" id="PIRSR000149-2"/>
    </source>
</evidence>
<dbReference type="Pfam" id="PF00044">
    <property type="entry name" value="Gp_dh_N"/>
    <property type="match status" value="1"/>
</dbReference>
<comment type="caution">
    <text evidence="11">The sequence shown here is derived from an EMBL/GenBank/DDBJ whole genome shotgun (WGS) entry which is preliminary data.</text>
</comment>
<comment type="similarity">
    <text evidence="1 8">Belongs to the glyceraldehyde-3-phosphate dehydrogenase family.</text>
</comment>
<dbReference type="Gene3D" id="3.30.360.10">
    <property type="entry name" value="Dihydrodipicolinate Reductase, domain 2"/>
    <property type="match status" value="1"/>
</dbReference>
<gene>
    <name evidence="11" type="ORF">A11A3_16980</name>
</gene>
<dbReference type="STRING" id="1177179.A11A3_16980"/>
<keyword evidence="6" id="KW-0520">NAD</keyword>
<feature type="binding site" evidence="5">
    <location>
        <position position="188"/>
    </location>
    <ligand>
        <name>D-glyceraldehyde 3-phosphate</name>
        <dbReference type="ChEBI" id="CHEBI:59776"/>
    </ligand>
</feature>
<dbReference type="GO" id="GO:0050661">
    <property type="term" value="F:NADP binding"/>
    <property type="evidence" value="ECO:0007669"/>
    <property type="project" value="InterPro"/>
</dbReference>
<evidence type="ECO:0000259" key="10">
    <source>
        <dbReference type="SMART" id="SM00846"/>
    </source>
</evidence>
<feature type="binding site" evidence="5">
    <location>
        <position position="239"/>
    </location>
    <ligand>
        <name>D-glyceraldehyde 3-phosphate</name>
        <dbReference type="ChEBI" id="CHEBI:59776"/>
    </ligand>
</feature>
<dbReference type="PATRIC" id="fig|1177179.3.peg.3336"/>
<dbReference type="FunFam" id="3.30.360.10:FF:000002">
    <property type="entry name" value="Glyceraldehyde-3-phosphate dehydrogenase"/>
    <property type="match status" value="1"/>
</dbReference>
<evidence type="ECO:0000256" key="8">
    <source>
        <dbReference type="RuleBase" id="RU000397"/>
    </source>
</evidence>
<dbReference type="RefSeq" id="WP_008930559.1">
    <property type="nucleotide sequence ID" value="NZ_AMRJ01000057.1"/>
</dbReference>
<evidence type="ECO:0000256" key="4">
    <source>
        <dbReference type="PIRSR" id="PIRSR000149-1"/>
    </source>
</evidence>
<accession>L0WAN1</accession>
<dbReference type="eggNOG" id="COG0057">
    <property type="taxonomic scope" value="Bacteria"/>
</dbReference>
<dbReference type="GO" id="GO:0006006">
    <property type="term" value="P:glucose metabolic process"/>
    <property type="evidence" value="ECO:0007669"/>
    <property type="project" value="InterPro"/>
</dbReference>
<comment type="subunit">
    <text evidence="2">Homotetramer.</text>
</comment>
<dbReference type="SMART" id="SM00846">
    <property type="entry name" value="Gp_dh_N"/>
    <property type="match status" value="1"/>
</dbReference>
<dbReference type="OrthoDB" id="9803304at2"/>
<feature type="active site" description="Nucleophile" evidence="4">
    <location>
        <position position="158"/>
    </location>
</feature>
<feature type="binding site" evidence="6">
    <location>
        <position position="127"/>
    </location>
    <ligand>
        <name>NAD(+)</name>
        <dbReference type="ChEBI" id="CHEBI:57540"/>
    </ligand>
</feature>
<dbReference type="PROSITE" id="PS00071">
    <property type="entry name" value="GAPDH"/>
    <property type="match status" value="1"/>
</dbReference>
<dbReference type="CDD" id="cd05214">
    <property type="entry name" value="GAPDH_I_N"/>
    <property type="match status" value="1"/>
</dbReference>
<reference evidence="11 12" key="1">
    <citation type="journal article" date="2012" name="J. Bacteriol.">
        <title>Genome Sequence of the Alkane-Degrading Bacterium Alcanivorax hongdengensis Type Strain A-11-3.</title>
        <authorList>
            <person name="Lai Q."/>
            <person name="Shao Z."/>
        </authorList>
    </citation>
    <scope>NUCLEOTIDE SEQUENCE [LARGE SCALE GENOMIC DNA]</scope>
    <source>
        <strain evidence="11 12">A-11-3</strain>
    </source>
</reference>
<evidence type="ECO:0000256" key="2">
    <source>
        <dbReference type="ARBA" id="ARBA00011881"/>
    </source>
</evidence>
<evidence type="ECO:0000256" key="3">
    <source>
        <dbReference type="ARBA" id="ARBA00023002"/>
    </source>
</evidence>
<dbReference type="FunFam" id="3.40.50.720:FF:000001">
    <property type="entry name" value="Glyceraldehyde-3-phosphate dehydrogenase"/>
    <property type="match status" value="1"/>
</dbReference>
<dbReference type="InterPro" id="IPR036291">
    <property type="entry name" value="NAD(P)-bd_dom_sf"/>
</dbReference>
<keyword evidence="6" id="KW-0547">Nucleotide-binding</keyword>
<keyword evidence="3 9" id="KW-0560">Oxidoreductase</keyword>
<dbReference type="SUPFAM" id="SSF55347">
    <property type="entry name" value="Glyceraldehyde-3-phosphate dehydrogenase-like, C-terminal domain"/>
    <property type="match status" value="1"/>
</dbReference>
<dbReference type="AlphaFoldDB" id="L0WAN1"/>